<dbReference type="EC" id="2.6.1.36" evidence="3"/>
<comment type="caution">
    <text evidence="10">The sequence shown here is derived from an EMBL/GenBank/DDBJ whole genome shotgun (WGS) entry which is preliminary data.</text>
</comment>
<dbReference type="InterPro" id="IPR015421">
    <property type="entry name" value="PyrdxlP-dep_Trfase_major"/>
</dbReference>
<evidence type="ECO:0000313" key="10">
    <source>
        <dbReference type="EMBL" id="HAF06959.1"/>
    </source>
</evidence>
<proteinExistence type="inferred from homology"/>
<dbReference type="Pfam" id="PF00202">
    <property type="entry name" value="Aminotran_3"/>
    <property type="match status" value="1"/>
</dbReference>
<sequence length="438" mass="50559">MMTDKIYPKNVLETLSKYMLVDGFDLVFDGEKSHGSFLYDSKHNREYLDFFTFFASSPIGFNHPEMKSDEFIKKIGKVSIHKPSNSDIYTVEMAEFVDTFAKIAKPDFMKYLFFVSGGALAVENALKTAFDWKIRKNLKKGKEEKGTKVIHFRHAFHGRSGYTLSLTNTFDPRKTKYFPKFDWPRVDSPALNFPVDDDEIKRVEKEEERVLNQIKDIISKDGDDIAALIIEPIQAEGGDRHFRKEFFKKLREITLESEIMFILDEVQTGMGLTGKFWCFEHFDFQPDIVAFGKKSQICGIMCSDRVEEVENHVFAESSRINSTWGGNLTDMVRSTKILEIIDKEQLVDNAKNVGEFLLENLRGIKSEKLSNIRGRGLMIAFDLENTEKRDRMFEKLFENGLFTIKCGEKSIRFRPPLNLSKEEALKGVEIVKKSLTEI</sequence>
<dbReference type="PIRSF" id="PIRSF000521">
    <property type="entry name" value="Transaminase_4ab_Lys_Orn"/>
    <property type="match status" value="1"/>
</dbReference>
<dbReference type="Proteomes" id="UP000262454">
    <property type="component" value="Unassembled WGS sequence"/>
</dbReference>
<gene>
    <name evidence="10" type="ORF">DCG82_00925</name>
</gene>
<evidence type="ECO:0000256" key="7">
    <source>
        <dbReference type="ARBA" id="ARBA00030921"/>
    </source>
</evidence>
<evidence type="ECO:0000313" key="11">
    <source>
        <dbReference type="Proteomes" id="UP000262454"/>
    </source>
</evidence>
<evidence type="ECO:0000256" key="9">
    <source>
        <dbReference type="RuleBase" id="RU003560"/>
    </source>
</evidence>
<reference evidence="10 11" key="1">
    <citation type="journal article" date="2018" name="Nat. Biotechnol.">
        <title>A standardized bacterial taxonomy based on genome phylogeny substantially revises the tree of life.</title>
        <authorList>
            <person name="Parks D.H."/>
            <person name="Chuvochina M."/>
            <person name="Waite D.W."/>
            <person name="Rinke C."/>
            <person name="Skarshewski A."/>
            <person name="Chaumeil P.A."/>
            <person name="Hugenholtz P."/>
        </authorList>
    </citation>
    <scope>NUCLEOTIDE SEQUENCE [LARGE SCALE GENOMIC DNA]</scope>
    <source>
        <strain evidence="10">UBA7921</strain>
    </source>
</reference>
<name>A0A348MIT3_UNCW3</name>
<evidence type="ECO:0000256" key="1">
    <source>
        <dbReference type="ARBA" id="ARBA00001933"/>
    </source>
</evidence>
<dbReference type="PANTHER" id="PTHR43206:SF2">
    <property type="entry name" value="4-AMINOBUTYRATE AMINOTRANSFERASE GABT"/>
    <property type="match status" value="1"/>
</dbReference>
<dbReference type="Gene3D" id="3.40.640.10">
    <property type="entry name" value="Type I PLP-dependent aspartate aminotransferase-like (Major domain)"/>
    <property type="match status" value="1"/>
</dbReference>
<evidence type="ECO:0000256" key="6">
    <source>
        <dbReference type="ARBA" id="ARBA00022898"/>
    </source>
</evidence>
<keyword evidence="4" id="KW-0032">Aminotransferase</keyword>
<protein>
    <recommendedName>
        <fullName evidence="8">L-lysine-epsilon aminotransferase</fullName>
        <ecNumber evidence="3">2.6.1.36</ecNumber>
    </recommendedName>
    <alternativeName>
        <fullName evidence="7">Lysine 6-aminotransferase</fullName>
    </alternativeName>
</protein>
<dbReference type="EMBL" id="DMCX01000013">
    <property type="protein sequence ID" value="HAF06959.1"/>
    <property type="molecule type" value="Genomic_DNA"/>
</dbReference>
<evidence type="ECO:0000256" key="2">
    <source>
        <dbReference type="ARBA" id="ARBA00008954"/>
    </source>
</evidence>
<dbReference type="InterPro" id="IPR017657">
    <property type="entry name" value="L-lysine_6-transaminase"/>
</dbReference>
<dbReference type="Gene3D" id="3.90.1150.10">
    <property type="entry name" value="Aspartate Aminotransferase, domain 1"/>
    <property type="match status" value="1"/>
</dbReference>
<evidence type="ECO:0000256" key="3">
    <source>
        <dbReference type="ARBA" id="ARBA00013071"/>
    </source>
</evidence>
<dbReference type="InterPro" id="IPR005814">
    <property type="entry name" value="Aminotrans_3"/>
</dbReference>
<organism evidence="10 11">
    <name type="scientific">candidate division WOR-3 bacterium</name>
    <dbReference type="NCBI Taxonomy" id="2052148"/>
    <lineage>
        <taxon>Bacteria</taxon>
        <taxon>Bacteria division WOR-3</taxon>
    </lineage>
</organism>
<dbReference type="SUPFAM" id="SSF53383">
    <property type="entry name" value="PLP-dependent transferases"/>
    <property type="match status" value="1"/>
</dbReference>
<dbReference type="NCBIfam" id="TIGR03251">
    <property type="entry name" value="LAT_fam"/>
    <property type="match status" value="1"/>
</dbReference>
<evidence type="ECO:0000256" key="4">
    <source>
        <dbReference type="ARBA" id="ARBA00022576"/>
    </source>
</evidence>
<dbReference type="PANTHER" id="PTHR43206">
    <property type="entry name" value="AMINOTRANSFERASE"/>
    <property type="match status" value="1"/>
</dbReference>
<dbReference type="GO" id="GO:0009450">
    <property type="term" value="P:gamma-aminobutyric acid catabolic process"/>
    <property type="evidence" value="ECO:0007669"/>
    <property type="project" value="TreeGrafter"/>
</dbReference>
<evidence type="ECO:0000256" key="5">
    <source>
        <dbReference type="ARBA" id="ARBA00022679"/>
    </source>
</evidence>
<dbReference type="GO" id="GO:0045484">
    <property type="term" value="F:L-lysine 6-transaminase activity"/>
    <property type="evidence" value="ECO:0007669"/>
    <property type="project" value="UniProtKB-EC"/>
</dbReference>
<comment type="similarity">
    <text evidence="2 9">Belongs to the class-III pyridoxal-phosphate-dependent aminotransferase family.</text>
</comment>
<dbReference type="AlphaFoldDB" id="A0A348MIT3"/>
<dbReference type="CDD" id="cd00610">
    <property type="entry name" value="OAT_like"/>
    <property type="match status" value="1"/>
</dbReference>
<dbReference type="GO" id="GO:0017000">
    <property type="term" value="P:antibiotic biosynthetic process"/>
    <property type="evidence" value="ECO:0007669"/>
    <property type="project" value="InterPro"/>
</dbReference>
<comment type="cofactor">
    <cofactor evidence="1">
        <name>pyridoxal 5'-phosphate</name>
        <dbReference type="ChEBI" id="CHEBI:597326"/>
    </cofactor>
</comment>
<dbReference type="InterPro" id="IPR015424">
    <property type="entry name" value="PyrdxlP-dep_Trfase"/>
</dbReference>
<keyword evidence="6 9" id="KW-0663">Pyridoxal phosphate</keyword>
<dbReference type="GO" id="GO:0030170">
    <property type="term" value="F:pyridoxal phosphate binding"/>
    <property type="evidence" value="ECO:0007669"/>
    <property type="project" value="InterPro"/>
</dbReference>
<evidence type="ECO:0000256" key="8">
    <source>
        <dbReference type="ARBA" id="ARBA00050040"/>
    </source>
</evidence>
<keyword evidence="5" id="KW-0808">Transferase</keyword>
<dbReference type="InterPro" id="IPR015422">
    <property type="entry name" value="PyrdxlP-dep_Trfase_small"/>
</dbReference>
<accession>A0A348MIT3</accession>